<dbReference type="Proteomes" id="UP000419144">
    <property type="component" value="Unassembled WGS sequence"/>
</dbReference>
<evidence type="ECO:0000256" key="1">
    <source>
        <dbReference type="SAM" id="MobiDB-lite"/>
    </source>
</evidence>
<feature type="compositionally biased region" description="Low complexity" evidence="1">
    <location>
        <begin position="417"/>
        <end position="426"/>
    </location>
</feature>
<reference evidence="2" key="1">
    <citation type="submission" date="2019-11" db="EMBL/GenBank/DDBJ databases">
        <title>Leishmania tarentolae CDS.</title>
        <authorList>
            <person name="Goto Y."/>
            <person name="Yamagishi J."/>
        </authorList>
    </citation>
    <scope>NUCLEOTIDE SEQUENCE [LARGE SCALE GENOMIC DNA]</scope>
    <source>
        <strain evidence="2">Parrot Tar II</strain>
    </source>
</reference>
<feature type="region of interest" description="Disordered" evidence="1">
    <location>
        <begin position="247"/>
        <end position="319"/>
    </location>
</feature>
<name>A0A640KUF5_LEITA</name>
<proteinExistence type="predicted"/>
<feature type="compositionally biased region" description="Polar residues" evidence="1">
    <location>
        <begin position="675"/>
        <end position="686"/>
    </location>
</feature>
<accession>A0A640KUF5</accession>
<feature type="region of interest" description="Disordered" evidence="1">
    <location>
        <begin position="508"/>
        <end position="540"/>
    </location>
</feature>
<protein>
    <submittedName>
        <fullName evidence="2">Uncharacterized protein</fullName>
    </submittedName>
</protein>
<sequence>MYTRSDAGTGDGREGATGHGIGTAILEARSGVGSSANNDVAAASRSHRSFSSFSCLFFSLARFTGPGASVREVGGTDSASSGAVVHGVDHAIVKSSRHRYGAQPTSRLAHPLPSRPQCSVNPLGASENGSLLTAGVRGSRRHHIAHKDAPPKQRAFVSMATATTGPRVDLAATQKDVCAHSPSHRGSSASCIDEPHTSLSTAPCATIGAASAGASSAGLTATATSLENGCTNSSQLRAVAKLAKASSGLKCDAGDARSGSGSGNTVPQHERGHAPGRGSSSPSSRALNGSHHPHRYRKPHTEEHKRGKSADSRGRLQKVKVTADVRADQLKFSRHPDQPCITQFSGLAAEPTAPPRCVSTCDVAFEASSRRAPTPDHAKAFRPTARKSVVEGSHSTLTTSSRRHVTAQERCTDDLKPSPSTTPGSPKALAASMPTVRFIYTNRRSRSNDGSEKKPTYRSVSAAKNTLGDDICAVVCASTESTPSAVKVVERTEERAAASTPIASAPLPRSTQLILRRGTQPKRNTKGTHRRPSVRDPFARSLTYSGVYTQEAREAAQLTSEGRGRQEDQKRRIASKDAEHATDSVLRRASTNDFEDVSYSYLQRWRQRQEKNRSNRKDVISMSTSTSSTVEEGATTLTDVLGKNKAFATSNEEEAKSLPSDSATGTPFRGEGKNDISSAKSATSAHTGLAVAPQRVTKVRERQCRGSATAEARNSANAPTVSGPFILSDVSHSDAIPRAPEATLAPSSPSETQRPRLRCTPSHDLQCKVKLWLTVLQKQLSQNMKYEQNRMPTCPLTPH</sequence>
<organism evidence="2 3">
    <name type="scientific">Leishmania tarentolae</name>
    <name type="common">Sauroleishmania tarentolae</name>
    <dbReference type="NCBI Taxonomy" id="5689"/>
    <lineage>
        <taxon>Eukaryota</taxon>
        <taxon>Discoba</taxon>
        <taxon>Euglenozoa</taxon>
        <taxon>Kinetoplastea</taxon>
        <taxon>Metakinetoplastina</taxon>
        <taxon>Trypanosomatida</taxon>
        <taxon>Trypanosomatidae</taxon>
        <taxon>Leishmaniinae</taxon>
        <taxon>Leishmania</taxon>
        <taxon>lizard Leishmania</taxon>
    </lineage>
</organism>
<dbReference type="EMBL" id="BLBS01000046">
    <property type="protein sequence ID" value="GET91129.1"/>
    <property type="molecule type" value="Genomic_DNA"/>
</dbReference>
<feature type="compositionally biased region" description="Basic and acidic residues" evidence="1">
    <location>
        <begin position="562"/>
        <end position="586"/>
    </location>
</feature>
<evidence type="ECO:0000313" key="2">
    <source>
        <dbReference type="EMBL" id="GET91129.1"/>
    </source>
</evidence>
<dbReference type="OrthoDB" id="267033at2759"/>
<feature type="compositionally biased region" description="Basic and acidic residues" evidence="1">
    <location>
        <begin position="299"/>
        <end position="314"/>
    </location>
</feature>
<feature type="region of interest" description="Disordered" evidence="1">
    <location>
        <begin position="554"/>
        <end position="587"/>
    </location>
</feature>
<feature type="compositionally biased region" description="Basic residues" evidence="1">
    <location>
        <begin position="519"/>
        <end position="532"/>
    </location>
</feature>
<feature type="compositionally biased region" description="Basic and acidic residues" evidence="1">
    <location>
        <begin position="607"/>
        <end position="619"/>
    </location>
</feature>
<feature type="region of interest" description="Disordered" evidence="1">
    <location>
        <begin position="740"/>
        <end position="759"/>
    </location>
</feature>
<feature type="region of interest" description="Disordered" evidence="1">
    <location>
        <begin position="648"/>
        <end position="726"/>
    </location>
</feature>
<comment type="caution">
    <text evidence="2">The sequence shown here is derived from an EMBL/GenBank/DDBJ whole genome shotgun (WGS) entry which is preliminary data.</text>
</comment>
<keyword evidence="3" id="KW-1185">Reference proteome</keyword>
<feature type="compositionally biased region" description="Basic and acidic residues" evidence="1">
    <location>
        <begin position="406"/>
        <end position="416"/>
    </location>
</feature>
<feature type="region of interest" description="Disordered" evidence="1">
    <location>
        <begin position="383"/>
        <end position="431"/>
    </location>
</feature>
<gene>
    <name evidence="2" type="ORF">LtaPh_3112800</name>
</gene>
<evidence type="ECO:0000313" key="3">
    <source>
        <dbReference type="Proteomes" id="UP000419144"/>
    </source>
</evidence>
<dbReference type="VEuPathDB" id="TriTrypDB:LtaPh_3112800"/>
<dbReference type="AlphaFoldDB" id="A0A640KUF5"/>
<feature type="region of interest" description="Disordered" evidence="1">
    <location>
        <begin position="607"/>
        <end position="636"/>
    </location>
</feature>
<feature type="compositionally biased region" description="Low complexity" evidence="1">
    <location>
        <begin position="276"/>
        <end position="286"/>
    </location>
</feature>